<reference evidence="6" key="1">
    <citation type="journal article" date="2005" name="Environ. Microbiol.">
        <title>Lateral gene transfer and phylogenetic assignment of environmental fosmid clones.</title>
        <authorList>
            <person name="Nesbo C.L."/>
            <person name="Boucher Y."/>
            <person name="Dlutek M."/>
            <person name="Doolittle F.W."/>
        </authorList>
    </citation>
    <scope>NUCLEOTIDE SEQUENCE</scope>
</reference>
<name>Q2YZV9_9BACT</name>
<evidence type="ECO:0000256" key="5">
    <source>
        <dbReference type="SAM" id="MobiDB-lite"/>
    </source>
</evidence>
<dbReference type="AlphaFoldDB" id="Q2YZV9"/>
<dbReference type="GO" id="GO:0016020">
    <property type="term" value="C:membrane"/>
    <property type="evidence" value="ECO:0007669"/>
    <property type="project" value="UniProtKB-SubCell"/>
</dbReference>
<sequence length="273" mass="28764">MKMWIGVSLGIHVAVFGAVGTRPTPTRNLALPANVYSVSLVSMPAPRAAPRAAAKAAPKNAPVEKPVETVRTEPPPKVETKAVDVDKEAVKPPTPEPKKKEEPKVPKTEPVDQKKPQDAVPEKKPPESEVPQAQVSGESATKDAGDSDGASEGPAAVSALGQTNTQGSVSLDAANFGFSYYLVGLQAKVASNWFPPGSIGAPGEVLKATVHFRVMEDGAITDARVESSSGVSYFDRCALRAIVLSSPLAPLPTEFEEDDLGVHFEFTHTVSIH</sequence>
<evidence type="ECO:0000256" key="3">
    <source>
        <dbReference type="ARBA" id="ARBA00022989"/>
    </source>
</evidence>
<dbReference type="InterPro" id="IPR006260">
    <property type="entry name" value="TonB/TolA_C"/>
</dbReference>
<keyword evidence="4" id="KW-0472">Membrane</keyword>
<feature type="compositionally biased region" description="Basic and acidic residues" evidence="5">
    <location>
        <begin position="65"/>
        <end position="127"/>
    </location>
</feature>
<dbReference type="InterPro" id="IPR051045">
    <property type="entry name" value="TonB-dependent_transducer"/>
</dbReference>
<dbReference type="Gene3D" id="3.30.1150.10">
    <property type="match status" value="1"/>
</dbReference>
<evidence type="ECO:0000256" key="4">
    <source>
        <dbReference type="ARBA" id="ARBA00023136"/>
    </source>
</evidence>
<dbReference type="SUPFAM" id="SSF74653">
    <property type="entry name" value="TolA/TonB C-terminal domain"/>
    <property type="match status" value="1"/>
</dbReference>
<dbReference type="NCBIfam" id="TIGR01352">
    <property type="entry name" value="tonB_Cterm"/>
    <property type="match status" value="1"/>
</dbReference>
<evidence type="ECO:0000256" key="2">
    <source>
        <dbReference type="ARBA" id="ARBA00022692"/>
    </source>
</evidence>
<evidence type="ECO:0000313" key="6">
    <source>
        <dbReference type="EMBL" id="CAI78813.1"/>
    </source>
</evidence>
<dbReference type="EMBL" id="AJ937766">
    <property type="protein sequence ID" value="CAI78813.1"/>
    <property type="molecule type" value="Genomic_DNA"/>
</dbReference>
<keyword evidence="3" id="KW-1133">Transmembrane helix</keyword>
<feature type="region of interest" description="Disordered" evidence="5">
    <location>
        <begin position="51"/>
        <end position="155"/>
    </location>
</feature>
<dbReference type="PANTHER" id="PTHR33446">
    <property type="entry name" value="PROTEIN TONB-RELATED"/>
    <property type="match status" value="1"/>
</dbReference>
<proteinExistence type="predicted"/>
<gene>
    <name evidence="6" type="primary">tonB</name>
</gene>
<accession>Q2YZV9</accession>
<feature type="compositionally biased region" description="Low complexity" evidence="5">
    <location>
        <begin position="51"/>
        <end position="61"/>
    </location>
</feature>
<comment type="subcellular location">
    <subcellularLocation>
        <location evidence="1">Membrane</location>
        <topology evidence="1">Single-pass membrane protein</topology>
    </subcellularLocation>
</comment>
<evidence type="ECO:0000256" key="1">
    <source>
        <dbReference type="ARBA" id="ARBA00004167"/>
    </source>
</evidence>
<keyword evidence="2" id="KW-0812">Transmembrane</keyword>
<protein>
    <submittedName>
        <fullName evidence="6">Periplasmic protein TonB</fullName>
    </submittedName>
</protein>
<dbReference type="Pfam" id="PF13103">
    <property type="entry name" value="TonB_2"/>
    <property type="match status" value="1"/>
</dbReference>
<organism evidence="6">
    <name type="scientific">uncultured Latescibacterota bacterium</name>
    <dbReference type="NCBI Taxonomy" id="199737"/>
    <lineage>
        <taxon>Bacteria</taxon>
        <taxon>Pseudomonadati</taxon>
        <taxon>Candidatus Latescibacterota</taxon>
        <taxon>environmental samples</taxon>
    </lineage>
</organism>